<evidence type="ECO:0000313" key="2">
    <source>
        <dbReference type="EMBL" id="MFC0684918.1"/>
    </source>
</evidence>
<evidence type="ECO:0000256" key="1">
    <source>
        <dbReference type="SAM" id="MobiDB-lite"/>
    </source>
</evidence>
<reference evidence="2 3" key="1">
    <citation type="submission" date="2024-09" db="EMBL/GenBank/DDBJ databases">
        <authorList>
            <person name="Sun Q."/>
            <person name="Mori K."/>
        </authorList>
    </citation>
    <scope>NUCLEOTIDE SEQUENCE [LARGE SCALE GENOMIC DNA]</scope>
    <source>
        <strain evidence="2 3">CICC 11035S</strain>
    </source>
</reference>
<dbReference type="Proteomes" id="UP001589858">
    <property type="component" value="Unassembled WGS sequence"/>
</dbReference>
<feature type="non-terminal residue" evidence="2">
    <location>
        <position position="1"/>
    </location>
</feature>
<evidence type="ECO:0000313" key="3">
    <source>
        <dbReference type="Proteomes" id="UP001589858"/>
    </source>
</evidence>
<protein>
    <submittedName>
        <fullName evidence="2">Uncharacterized protein</fullName>
    </submittedName>
</protein>
<comment type="caution">
    <text evidence="2">The sequence shown here is derived from an EMBL/GenBank/DDBJ whole genome shotgun (WGS) entry which is preliminary data.</text>
</comment>
<sequence>APCLMLLVACSTTRSTPPTPELQANLRQPCPPLPKPPTPLTDPERAVWENTMIAMYGDCAARHLRSVEARP</sequence>
<organism evidence="2 3">
    <name type="scientific">Novosphingobium clariflavum</name>
    <dbReference type="NCBI Taxonomy" id="2029884"/>
    <lineage>
        <taxon>Bacteria</taxon>
        <taxon>Pseudomonadati</taxon>
        <taxon>Pseudomonadota</taxon>
        <taxon>Alphaproteobacteria</taxon>
        <taxon>Sphingomonadales</taxon>
        <taxon>Sphingomonadaceae</taxon>
        <taxon>Novosphingobium</taxon>
    </lineage>
</organism>
<feature type="compositionally biased region" description="Pro residues" evidence="1">
    <location>
        <begin position="29"/>
        <end position="40"/>
    </location>
</feature>
<dbReference type="EMBL" id="JBHLTM010000034">
    <property type="protein sequence ID" value="MFC0684918.1"/>
    <property type="molecule type" value="Genomic_DNA"/>
</dbReference>
<keyword evidence="3" id="KW-1185">Reference proteome</keyword>
<gene>
    <name evidence="2" type="ORF">ACFFF8_09955</name>
</gene>
<accession>A0ABV6S6P6</accession>
<dbReference type="RefSeq" id="WP_379489330.1">
    <property type="nucleotide sequence ID" value="NZ_JBHLTM010000034.1"/>
</dbReference>
<feature type="region of interest" description="Disordered" evidence="1">
    <location>
        <begin position="14"/>
        <end position="43"/>
    </location>
</feature>
<name>A0ABV6S6P6_9SPHN</name>
<proteinExistence type="predicted"/>